<organism evidence="1 2">
    <name type="scientific">Ichthyophthirius multifiliis</name>
    <name type="common">White spot disease agent</name>
    <name type="synonym">Ich</name>
    <dbReference type="NCBI Taxonomy" id="5932"/>
    <lineage>
        <taxon>Eukaryota</taxon>
        <taxon>Sar</taxon>
        <taxon>Alveolata</taxon>
        <taxon>Ciliophora</taxon>
        <taxon>Intramacronucleata</taxon>
        <taxon>Oligohymenophorea</taxon>
        <taxon>Hymenostomatida</taxon>
        <taxon>Ophryoglenina</taxon>
        <taxon>Ichthyophthirius</taxon>
    </lineage>
</organism>
<keyword evidence="2" id="KW-1185">Reference proteome</keyword>
<protein>
    <recommendedName>
        <fullName evidence="3">Furin</fullName>
    </recommendedName>
</protein>
<dbReference type="PANTHER" id="PTHR23275:SF100">
    <property type="entry name" value="EGF-LIKE DOMAIN-CONTAINING PROTEIN"/>
    <property type="match status" value="1"/>
</dbReference>
<dbReference type="SUPFAM" id="SSF57184">
    <property type="entry name" value="Growth factor receptor domain"/>
    <property type="match status" value="3"/>
</dbReference>
<sequence length="806" mass="91970">MVGTSPKLYLTNFLERTTNTEIQKVFQVHTQKLKINYGFVGLPQYYIYTSQYKRDPKCGSQQIFQTLGDTYDTCKLCQGTYFSTIDNAQIKILQQNERIIYNSEISLYTIKNANIQIPKIIVKAFQTLWNCNNPDNNIPLTGSFDFITEEKLLETSIYGFKKLCEGCQQEGCLQCSAEDQNICYQCQQGFYKQGDNCIKCKSDNCSQCEIDTTSGEEICNVCEPNFVFLENKCVDDCPPNYKKTSKACLICAEGQYLSETECLPCLQYCKVCNQKNVCSECYPGFKIDNGLCKKVPPGPSCDTEKCPDGFYRIYEYPFECLPCHVSCSKCLAGSNNDCTECKDPQIYELQNGFCLQKITEEPPMFLDQEGSEISCFFTCSKCSDNSENCDECKPDMNYYIKNGLKFNCYSECPNGYIPESDSSSSKQIQCILDLNAQSEQKQCPYSQYLDPSTQSCASCKDNCLNCNVLNQCDECSLGYFWNIEAEECEACHFSCKKCNGNLFSDCLLCSNPNQLYPNENGVCENSSSSTQVFEGEQIKAEQDEIFAKLATCEYQKVEGFKYSVDFEQIFTQQNPQWSQVSLVKESQCKTEFFKQKFPALTIFLSTCKDQDLQRSFLIGQQGQISTIVSIILNYYDVLIDGKKVNPGNFVSFAKIKDYFRIYYIKQVSIDSDNENKCNQFVCEGIIDLNQEEFQTSKGTKILIKEKLNLDLEVSCYDEEQKITEFKLKEVEKAVFGANQSIKTNTQQFLIFQICAKDITTGKQILLEALVQKYIGSGFYEDIKESIWCQINEDRCQKAYQIIQGCI</sequence>
<dbReference type="RefSeq" id="XP_004037140.1">
    <property type="nucleotide sequence ID" value="XM_004037092.1"/>
</dbReference>
<evidence type="ECO:0000313" key="2">
    <source>
        <dbReference type="Proteomes" id="UP000008983"/>
    </source>
</evidence>
<evidence type="ECO:0008006" key="3">
    <source>
        <dbReference type="Google" id="ProtNLM"/>
    </source>
</evidence>
<accession>G0QNQ3</accession>
<dbReference type="OMA" id="VEKCPPD"/>
<dbReference type="STRING" id="857967.G0QNQ3"/>
<gene>
    <name evidence="1" type="ORF">IMG5_060740</name>
</gene>
<dbReference type="SMART" id="SM00261">
    <property type="entry name" value="FU"/>
    <property type="match status" value="6"/>
</dbReference>
<dbReference type="InParanoid" id="G0QNQ3"/>
<dbReference type="Proteomes" id="UP000008983">
    <property type="component" value="Unassembled WGS sequence"/>
</dbReference>
<dbReference type="InterPro" id="IPR006212">
    <property type="entry name" value="Furin_repeat"/>
</dbReference>
<dbReference type="EMBL" id="GL983506">
    <property type="protein sequence ID" value="EGR33154.1"/>
    <property type="molecule type" value="Genomic_DNA"/>
</dbReference>
<proteinExistence type="predicted"/>
<dbReference type="eggNOG" id="KOG3525">
    <property type="taxonomic scope" value="Eukaryota"/>
</dbReference>
<name>G0QNQ3_ICHMU</name>
<dbReference type="OrthoDB" id="313494at2759"/>
<dbReference type="PANTHER" id="PTHR23275">
    <property type="entry name" value="CABRIOLET.-RELATED"/>
    <property type="match status" value="1"/>
</dbReference>
<dbReference type="Gene3D" id="2.10.220.10">
    <property type="entry name" value="Hormone Receptor, Insulin-like Growth Factor Receptor 1, Chain A, domain 2"/>
    <property type="match status" value="2"/>
</dbReference>
<dbReference type="GeneID" id="14909329"/>
<dbReference type="InterPro" id="IPR052798">
    <property type="entry name" value="Giardia_VSA"/>
</dbReference>
<dbReference type="InterPro" id="IPR009030">
    <property type="entry name" value="Growth_fac_rcpt_cys_sf"/>
</dbReference>
<reference evidence="1 2" key="1">
    <citation type="submission" date="2011-07" db="EMBL/GenBank/DDBJ databases">
        <authorList>
            <person name="Coyne R."/>
            <person name="Brami D."/>
            <person name="Johnson J."/>
            <person name="Hostetler J."/>
            <person name="Hannick L."/>
            <person name="Clark T."/>
            <person name="Cassidy-Hanley D."/>
            <person name="Inman J."/>
        </authorList>
    </citation>
    <scope>NUCLEOTIDE SEQUENCE [LARGE SCALE GENOMIC DNA]</scope>
    <source>
        <strain evidence="1 2">G5</strain>
    </source>
</reference>
<dbReference type="AlphaFoldDB" id="G0QNQ3"/>
<evidence type="ECO:0000313" key="1">
    <source>
        <dbReference type="EMBL" id="EGR33154.1"/>
    </source>
</evidence>